<keyword evidence="5 6" id="KW-0233">DNA recombination</keyword>
<evidence type="ECO:0000256" key="6">
    <source>
        <dbReference type="RuleBase" id="RU365089"/>
    </source>
</evidence>
<comment type="function">
    <text evidence="1 6">Required for the transposition of the insertion element.</text>
</comment>
<sequence length="224" mass="25297">MGVDLRGHRDVLGVWAGTPGAGESSKFWISILTELKNRGVADIFYLVCDGLKGMPESVGAVYPETIVQTCLVHLIRNTFKYSSKRYWPEIARDLKPVYTAANASAAQDAFDSFDEKRGTRYPAISSLWRSAWDNFVPFLDLDIEIRHLLSSTNAIESLNARFRKSIDARGHFPTEQAALKVLYLTVRSLDPKGTGQLRWMMRWKPVLNVIGVSFRDRMPDADNL</sequence>
<gene>
    <name evidence="7" type="ORF">KIH74_35310</name>
</gene>
<accession>A0ABS5TTY2</accession>
<dbReference type="InterPro" id="IPR001207">
    <property type="entry name" value="Transposase_mutator"/>
</dbReference>
<evidence type="ECO:0000256" key="3">
    <source>
        <dbReference type="ARBA" id="ARBA00022578"/>
    </source>
</evidence>
<keyword evidence="8" id="KW-1185">Reference proteome</keyword>
<evidence type="ECO:0000256" key="1">
    <source>
        <dbReference type="ARBA" id="ARBA00002190"/>
    </source>
</evidence>
<proteinExistence type="inferred from homology"/>
<keyword evidence="3 6" id="KW-0815">Transposition</keyword>
<evidence type="ECO:0000256" key="4">
    <source>
        <dbReference type="ARBA" id="ARBA00023125"/>
    </source>
</evidence>
<keyword evidence="6" id="KW-0814">Transposable element</keyword>
<keyword evidence="4 6" id="KW-0238">DNA-binding</keyword>
<name>A0ABS5TTY2_9ACTN</name>
<dbReference type="NCBIfam" id="NF033543">
    <property type="entry name" value="transpos_IS256"/>
    <property type="match status" value="1"/>
</dbReference>
<evidence type="ECO:0000256" key="5">
    <source>
        <dbReference type="ARBA" id="ARBA00023172"/>
    </source>
</evidence>
<comment type="caution">
    <text evidence="7">The sequence shown here is derived from an EMBL/GenBank/DDBJ whole genome shotgun (WGS) entry which is preliminary data.</text>
</comment>
<organism evidence="7 8">
    <name type="scientific">Kineosporia corallincola</name>
    <dbReference type="NCBI Taxonomy" id="2835133"/>
    <lineage>
        <taxon>Bacteria</taxon>
        <taxon>Bacillati</taxon>
        <taxon>Actinomycetota</taxon>
        <taxon>Actinomycetes</taxon>
        <taxon>Kineosporiales</taxon>
        <taxon>Kineosporiaceae</taxon>
        <taxon>Kineosporia</taxon>
    </lineage>
</organism>
<dbReference type="Proteomes" id="UP001197247">
    <property type="component" value="Unassembled WGS sequence"/>
</dbReference>
<dbReference type="PANTHER" id="PTHR33217:SF8">
    <property type="entry name" value="MUTATOR FAMILY TRANSPOSASE"/>
    <property type="match status" value="1"/>
</dbReference>
<evidence type="ECO:0000313" key="7">
    <source>
        <dbReference type="EMBL" id="MBT0774266.1"/>
    </source>
</evidence>
<reference evidence="7 8" key="1">
    <citation type="submission" date="2021-05" db="EMBL/GenBank/DDBJ databases">
        <title>Kineosporia and Streptomyces sp. nov. two new marine actinobacteria isolated from Coral.</title>
        <authorList>
            <person name="Buangrab K."/>
            <person name="Sutthacheep M."/>
            <person name="Yeemin T."/>
            <person name="Harunari E."/>
            <person name="Igarashi Y."/>
            <person name="Kanchanasin P."/>
            <person name="Tanasupawat S."/>
            <person name="Phongsopitanun W."/>
        </authorList>
    </citation>
    <scope>NUCLEOTIDE SEQUENCE [LARGE SCALE GENOMIC DNA]</scope>
    <source>
        <strain evidence="7 8">J2-2</strain>
    </source>
</reference>
<comment type="similarity">
    <text evidence="2 6">Belongs to the transposase mutator family.</text>
</comment>
<dbReference type="EMBL" id="JAHBAY010000027">
    <property type="protein sequence ID" value="MBT0774266.1"/>
    <property type="molecule type" value="Genomic_DNA"/>
</dbReference>
<dbReference type="PANTHER" id="PTHR33217">
    <property type="entry name" value="TRANSPOSASE FOR INSERTION SEQUENCE ELEMENT IS1081"/>
    <property type="match status" value="1"/>
</dbReference>
<dbReference type="Pfam" id="PF00872">
    <property type="entry name" value="Transposase_mut"/>
    <property type="match status" value="1"/>
</dbReference>
<protein>
    <recommendedName>
        <fullName evidence="6">Mutator family transposase</fullName>
    </recommendedName>
</protein>
<evidence type="ECO:0000313" key="8">
    <source>
        <dbReference type="Proteomes" id="UP001197247"/>
    </source>
</evidence>
<dbReference type="PROSITE" id="PS01007">
    <property type="entry name" value="TRANSPOSASE_MUTATOR"/>
    <property type="match status" value="1"/>
</dbReference>
<evidence type="ECO:0000256" key="2">
    <source>
        <dbReference type="ARBA" id="ARBA00010961"/>
    </source>
</evidence>